<evidence type="ECO:0000256" key="5">
    <source>
        <dbReference type="ARBA" id="ARBA00023163"/>
    </source>
</evidence>
<dbReference type="PANTHER" id="PTHR19376">
    <property type="entry name" value="DNA-DIRECTED RNA POLYMERASE"/>
    <property type="match status" value="1"/>
</dbReference>
<evidence type="ECO:0000313" key="9">
    <source>
        <dbReference type="Proteomes" id="UP000751518"/>
    </source>
</evidence>
<dbReference type="EC" id="2.7.7.6" evidence="1"/>
<dbReference type="Gene3D" id="2.40.50.100">
    <property type="match status" value="1"/>
</dbReference>
<keyword evidence="2 8" id="KW-0240">DNA-directed RNA polymerase</keyword>
<dbReference type="PANTHER" id="PTHR19376:SF54">
    <property type="entry name" value="DNA-DIRECTED RNA POLYMERASE SUBUNIT BETA"/>
    <property type="match status" value="1"/>
</dbReference>
<sequence>MEGRIEGRMALKTIKDKNGNMIVKANEMITPTQAKEIVEAGLEEVEVRSPLTCTTTHGVCSMCYGKDLGTRELVELGEAVGIIAAQSIGEPGTQLTLHSKHRAGVAKKEITHGLPRVEQLFEGRSPKQTALMSDVNGVVTSIEEDDNNYTIVIEPAKTEKGETERTYTVPRSARLLIQEKDRVEMGQQITEGFFDLAELLEYRGILALQTYLLKEIQIVYKSQGVNINDKHIEIIVKKMTEKVRVVDPGDSALLPGEYVNLNELNVINEQLKDQGKDPARGNRSMLGISRAALQTQSWLSAASFEETTNVLASAAVNERPNVDYLFGLKENVIIGRLIPVGAVGDEDQEDDTTELSSPRLTAEAFFKDEAIQESED</sequence>
<dbReference type="InterPro" id="IPR045867">
    <property type="entry name" value="DNA-dir_RpoC_beta_prime"/>
</dbReference>
<evidence type="ECO:0000256" key="4">
    <source>
        <dbReference type="ARBA" id="ARBA00022695"/>
    </source>
</evidence>
<comment type="catalytic activity">
    <reaction evidence="6">
        <text>RNA(n) + a ribonucleoside 5'-triphosphate = RNA(n+1) + diphosphate</text>
        <dbReference type="Rhea" id="RHEA:21248"/>
        <dbReference type="Rhea" id="RHEA-COMP:14527"/>
        <dbReference type="Rhea" id="RHEA-COMP:17342"/>
        <dbReference type="ChEBI" id="CHEBI:33019"/>
        <dbReference type="ChEBI" id="CHEBI:61557"/>
        <dbReference type="ChEBI" id="CHEBI:140395"/>
        <dbReference type="EC" id="2.7.7.6"/>
    </reaction>
</comment>
<dbReference type="EMBL" id="JAGQKZ010000012">
    <property type="protein sequence ID" value="MCA9391958.1"/>
    <property type="molecule type" value="Genomic_DNA"/>
</dbReference>
<evidence type="ECO:0000259" key="7">
    <source>
        <dbReference type="Pfam" id="PF04998"/>
    </source>
</evidence>
<evidence type="ECO:0000256" key="6">
    <source>
        <dbReference type="ARBA" id="ARBA00048552"/>
    </source>
</evidence>
<reference evidence="8" key="2">
    <citation type="journal article" date="2021" name="Microbiome">
        <title>Successional dynamics and alternative stable states in a saline activated sludge microbial community over 9 years.</title>
        <authorList>
            <person name="Wang Y."/>
            <person name="Ye J."/>
            <person name="Ju F."/>
            <person name="Liu L."/>
            <person name="Boyd J.A."/>
            <person name="Deng Y."/>
            <person name="Parks D.H."/>
            <person name="Jiang X."/>
            <person name="Yin X."/>
            <person name="Woodcroft B.J."/>
            <person name="Tyson G.W."/>
            <person name="Hugenholtz P."/>
            <person name="Polz M.F."/>
            <person name="Zhang T."/>
        </authorList>
    </citation>
    <scope>NUCLEOTIDE SEQUENCE</scope>
    <source>
        <strain evidence="8">HKST-UBA03</strain>
    </source>
</reference>
<name>A0A955LK54_UNCKA</name>
<evidence type="ECO:0000256" key="3">
    <source>
        <dbReference type="ARBA" id="ARBA00022679"/>
    </source>
</evidence>
<dbReference type="Gene3D" id="1.10.1790.20">
    <property type="match status" value="1"/>
</dbReference>
<dbReference type="Gene3D" id="1.10.150.390">
    <property type="match status" value="1"/>
</dbReference>
<keyword evidence="3" id="KW-0808">Transferase</keyword>
<organism evidence="8 9">
    <name type="scientific">candidate division WWE3 bacterium</name>
    <dbReference type="NCBI Taxonomy" id="2053526"/>
    <lineage>
        <taxon>Bacteria</taxon>
        <taxon>Katanobacteria</taxon>
    </lineage>
</organism>
<protein>
    <recommendedName>
        <fullName evidence="1">DNA-directed RNA polymerase</fullName>
        <ecNumber evidence="1">2.7.7.6</ecNumber>
    </recommendedName>
</protein>
<feature type="domain" description="RNA polymerase Rpb1" evidence="7">
    <location>
        <begin position="42"/>
        <end position="287"/>
    </location>
</feature>
<dbReference type="SUPFAM" id="SSF64484">
    <property type="entry name" value="beta and beta-prime subunits of DNA dependent RNA-polymerase"/>
    <property type="match status" value="1"/>
</dbReference>
<keyword evidence="5" id="KW-0804">Transcription</keyword>
<dbReference type="GO" id="GO:0003677">
    <property type="term" value="F:DNA binding"/>
    <property type="evidence" value="ECO:0007669"/>
    <property type="project" value="InterPro"/>
</dbReference>
<gene>
    <name evidence="8" type="ORF">KC614_02010</name>
</gene>
<dbReference type="CDD" id="cd02655">
    <property type="entry name" value="RNAP_beta'_C"/>
    <property type="match status" value="1"/>
</dbReference>
<dbReference type="Proteomes" id="UP000751518">
    <property type="component" value="Unassembled WGS sequence"/>
</dbReference>
<dbReference type="GO" id="GO:0003899">
    <property type="term" value="F:DNA-directed RNA polymerase activity"/>
    <property type="evidence" value="ECO:0007669"/>
    <property type="project" value="UniProtKB-EC"/>
</dbReference>
<reference evidence="8" key="1">
    <citation type="submission" date="2020-04" db="EMBL/GenBank/DDBJ databases">
        <authorList>
            <person name="Zhang T."/>
        </authorList>
    </citation>
    <scope>NUCLEOTIDE SEQUENCE</scope>
    <source>
        <strain evidence="8">HKST-UBA03</strain>
    </source>
</reference>
<keyword evidence="4" id="KW-0548">Nucleotidyltransferase</keyword>
<dbReference type="AlphaFoldDB" id="A0A955LK54"/>
<feature type="non-terminal residue" evidence="8">
    <location>
        <position position="1"/>
    </location>
</feature>
<proteinExistence type="predicted"/>
<evidence type="ECO:0000313" key="8">
    <source>
        <dbReference type="EMBL" id="MCA9391958.1"/>
    </source>
</evidence>
<evidence type="ECO:0000256" key="1">
    <source>
        <dbReference type="ARBA" id="ARBA00012418"/>
    </source>
</evidence>
<comment type="caution">
    <text evidence="8">The sequence shown here is derived from an EMBL/GenBank/DDBJ whole genome shotgun (WGS) entry which is preliminary data.</text>
</comment>
<evidence type="ECO:0000256" key="2">
    <source>
        <dbReference type="ARBA" id="ARBA00022478"/>
    </source>
</evidence>
<dbReference type="GO" id="GO:0000428">
    <property type="term" value="C:DNA-directed RNA polymerase complex"/>
    <property type="evidence" value="ECO:0007669"/>
    <property type="project" value="UniProtKB-KW"/>
</dbReference>
<dbReference type="Pfam" id="PF04998">
    <property type="entry name" value="RNA_pol_Rpb1_5"/>
    <property type="match status" value="1"/>
</dbReference>
<accession>A0A955LK54</accession>
<dbReference type="InterPro" id="IPR007081">
    <property type="entry name" value="RNA_pol_Rpb1_5"/>
</dbReference>
<dbReference type="GO" id="GO:0006351">
    <property type="term" value="P:DNA-templated transcription"/>
    <property type="evidence" value="ECO:0007669"/>
    <property type="project" value="InterPro"/>
</dbReference>